<dbReference type="OrthoDB" id="7458733at2759"/>
<proteinExistence type="predicted"/>
<evidence type="ECO:0000313" key="2">
    <source>
        <dbReference type="Proteomes" id="UP000076502"/>
    </source>
</evidence>
<dbReference type="EMBL" id="KQ435078">
    <property type="protein sequence ID" value="KZC14502.1"/>
    <property type="molecule type" value="Genomic_DNA"/>
</dbReference>
<sequence length="373" mass="42081">MALCQRLAAGEANGQVDSRRQKYGASQGGRPVGPGSRYEELAGSVELETQHLLREHRYDTIGNFLKFYKDYVASGESVLDRFYRKYQPLITQEHHTCVGLGFELLHRLRGLNERFPGIASGLYLVSCEETIGNIASYVGGPPAADSGEKEHVLVCLKIDINGRRGVMLLDPGYHVARVITVMEDKLYPHTGWFVQSDEQDCKKEYNYFLCANDLDYVEWHERKTQPNALERTQVALIYVARPYLTAIDVTERRNLVYNFRSLLARDTKGHVTAGIYFPVTLDMNNAQTFTIFYQTSNGKKRIKMAFSKFCSSPKIDPDAEEKEIIGECARQLSLPQETLEDQLSALAVVMSDSAFVAELLAINTRINTLAEDN</sequence>
<organism evidence="1 2">
    <name type="scientific">Dufourea novaeangliae</name>
    <name type="common">Sweat bee</name>
    <dbReference type="NCBI Taxonomy" id="178035"/>
    <lineage>
        <taxon>Eukaryota</taxon>
        <taxon>Metazoa</taxon>
        <taxon>Ecdysozoa</taxon>
        <taxon>Arthropoda</taxon>
        <taxon>Hexapoda</taxon>
        <taxon>Insecta</taxon>
        <taxon>Pterygota</taxon>
        <taxon>Neoptera</taxon>
        <taxon>Endopterygota</taxon>
        <taxon>Hymenoptera</taxon>
        <taxon>Apocrita</taxon>
        <taxon>Aculeata</taxon>
        <taxon>Apoidea</taxon>
        <taxon>Anthophila</taxon>
        <taxon>Halictidae</taxon>
        <taxon>Rophitinae</taxon>
        <taxon>Dufourea</taxon>
    </lineage>
</organism>
<accession>A0A154PRH9</accession>
<dbReference type="AlphaFoldDB" id="A0A154PRH9"/>
<gene>
    <name evidence="1" type="ORF">WN55_06963</name>
</gene>
<keyword evidence="2" id="KW-1185">Reference proteome</keyword>
<name>A0A154PRH9_DUFNO</name>
<protein>
    <submittedName>
        <fullName evidence="1">Uncharacterized protein</fullName>
    </submittedName>
</protein>
<evidence type="ECO:0000313" key="1">
    <source>
        <dbReference type="EMBL" id="KZC14502.1"/>
    </source>
</evidence>
<dbReference type="Proteomes" id="UP000076502">
    <property type="component" value="Unassembled WGS sequence"/>
</dbReference>
<reference evidence="1 2" key="1">
    <citation type="submission" date="2015-07" db="EMBL/GenBank/DDBJ databases">
        <title>The genome of Dufourea novaeangliae.</title>
        <authorList>
            <person name="Pan H."/>
            <person name="Kapheim K."/>
        </authorList>
    </citation>
    <scope>NUCLEOTIDE SEQUENCE [LARGE SCALE GENOMIC DNA]</scope>
    <source>
        <strain evidence="1">0120121106</strain>
        <tissue evidence="1">Whole body</tissue>
    </source>
</reference>